<feature type="transmembrane region" description="Helical" evidence="2">
    <location>
        <begin position="258"/>
        <end position="284"/>
    </location>
</feature>
<feature type="transmembrane region" description="Helical" evidence="2">
    <location>
        <begin position="12"/>
        <end position="34"/>
    </location>
</feature>
<sequence length="383" mass="42306">MRSEEPAWRKVLRFLQGQWILAGLGIVILIASQVQTPTEDQDRNQSIVSYVCVTINFLIYGCTQSTRVMVKTYGRWKVHLFVQLQCFLMASALMYGVVSLCATSPSFMDEALLIGLLVTGCVPTTVASNVVMTRGAKGNDALTIVESTIGNVLGPFLSPLLIKMYCGAEPWYTEFLSPEDGGYGAMYTRVFQKMGLTILLPMLVGQILQHFFPKAMHKLFIQWKLTKLGPICIIIIVWQAYDAAFGSDAFTSVKSSNVIFVVFISIAMYFVWLVISVSASVAWLSKEDTVAVAYCVPAKSPATGVLLANLMFTDLTESQMAKVQLPTVIFQGLQVACSSVLVPLFRRWVEKRVHDLDGLDSEASTLAASDSENGRKEDDRGER</sequence>
<dbReference type="Gene3D" id="1.20.1530.20">
    <property type="match status" value="1"/>
</dbReference>
<evidence type="ECO:0000313" key="4">
    <source>
        <dbReference type="Proteomes" id="UP000325780"/>
    </source>
</evidence>
<dbReference type="GO" id="GO:0005886">
    <property type="term" value="C:plasma membrane"/>
    <property type="evidence" value="ECO:0007669"/>
    <property type="project" value="TreeGrafter"/>
</dbReference>
<feature type="region of interest" description="Disordered" evidence="1">
    <location>
        <begin position="364"/>
        <end position="383"/>
    </location>
</feature>
<feature type="transmembrane region" description="Helical" evidence="2">
    <location>
        <begin position="324"/>
        <end position="345"/>
    </location>
</feature>
<dbReference type="PANTHER" id="PTHR18640:SF5">
    <property type="entry name" value="SODIUM_BILE ACID COTRANSPORTER 7"/>
    <property type="match status" value="1"/>
</dbReference>
<keyword evidence="2" id="KW-0812">Transmembrane</keyword>
<feature type="transmembrane region" description="Helical" evidence="2">
    <location>
        <begin position="46"/>
        <end position="63"/>
    </location>
</feature>
<dbReference type="Pfam" id="PF13593">
    <property type="entry name" value="SBF_like"/>
    <property type="match status" value="1"/>
</dbReference>
<proteinExistence type="predicted"/>
<evidence type="ECO:0000256" key="1">
    <source>
        <dbReference type="SAM" id="MobiDB-lite"/>
    </source>
</evidence>
<reference evidence="3 4" key="1">
    <citation type="submission" date="2019-04" db="EMBL/GenBank/DDBJ databases">
        <title>Friends and foes A comparative genomics study of 23 Aspergillus species from section Flavi.</title>
        <authorList>
            <consortium name="DOE Joint Genome Institute"/>
            <person name="Kjaerbolling I."/>
            <person name="Vesth T."/>
            <person name="Frisvad J.C."/>
            <person name="Nybo J.L."/>
            <person name="Theobald S."/>
            <person name="Kildgaard S."/>
            <person name="Isbrandt T."/>
            <person name="Kuo A."/>
            <person name="Sato A."/>
            <person name="Lyhne E.K."/>
            <person name="Kogle M.E."/>
            <person name="Wiebenga A."/>
            <person name="Kun R.S."/>
            <person name="Lubbers R.J."/>
            <person name="Makela M.R."/>
            <person name="Barry K."/>
            <person name="Chovatia M."/>
            <person name="Clum A."/>
            <person name="Daum C."/>
            <person name="Haridas S."/>
            <person name="He G."/>
            <person name="LaButti K."/>
            <person name="Lipzen A."/>
            <person name="Mondo S."/>
            <person name="Riley R."/>
            <person name="Salamov A."/>
            <person name="Simmons B.A."/>
            <person name="Magnuson J.K."/>
            <person name="Henrissat B."/>
            <person name="Mortensen U.H."/>
            <person name="Larsen T.O."/>
            <person name="Devries R.P."/>
            <person name="Grigoriev I.V."/>
            <person name="Machida M."/>
            <person name="Baker S.E."/>
            <person name="Andersen M.R."/>
        </authorList>
    </citation>
    <scope>NUCLEOTIDE SEQUENCE [LARGE SCALE GENOMIC DNA]</scope>
    <source>
        <strain evidence="3 4">IBT 18842</strain>
    </source>
</reference>
<dbReference type="PIRSF" id="PIRSF026166">
    <property type="entry name" value="UCP026166"/>
    <property type="match status" value="1"/>
</dbReference>
<feature type="transmembrane region" description="Helical" evidence="2">
    <location>
        <begin position="228"/>
        <end position="246"/>
    </location>
</feature>
<organism evidence="3 4">
    <name type="scientific">Aspergillus avenaceus</name>
    <dbReference type="NCBI Taxonomy" id="36643"/>
    <lineage>
        <taxon>Eukaryota</taxon>
        <taxon>Fungi</taxon>
        <taxon>Dikarya</taxon>
        <taxon>Ascomycota</taxon>
        <taxon>Pezizomycotina</taxon>
        <taxon>Eurotiomycetes</taxon>
        <taxon>Eurotiomycetidae</taxon>
        <taxon>Eurotiales</taxon>
        <taxon>Aspergillaceae</taxon>
        <taxon>Aspergillus</taxon>
        <taxon>Aspergillus subgen. Circumdati</taxon>
    </lineage>
</organism>
<dbReference type="InterPro" id="IPR038770">
    <property type="entry name" value="Na+/solute_symporter_sf"/>
</dbReference>
<accession>A0A5N6U3R1</accession>
<evidence type="ECO:0000256" key="2">
    <source>
        <dbReference type="SAM" id="Phobius"/>
    </source>
</evidence>
<keyword evidence="2" id="KW-0472">Membrane</keyword>
<name>A0A5N6U3R1_ASPAV</name>
<dbReference type="PANTHER" id="PTHR18640">
    <property type="entry name" value="SOLUTE CARRIER FAMILY 10 MEMBER 7"/>
    <property type="match status" value="1"/>
</dbReference>
<feature type="compositionally biased region" description="Basic and acidic residues" evidence="1">
    <location>
        <begin position="372"/>
        <end position="383"/>
    </location>
</feature>
<gene>
    <name evidence="3" type="ORF">BDV25DRAFT_149851</name>
</gene>
<dbReference type="InterPro" id="IPR016833">
    <property type="entry name" value="Put_Na-Bile_cotransptr"/>
</dbReference>
<feature type="transmembrane region" description="Helical" evidence="2">
    <location>
        <begin position="291"/>
        <end position="312"/>
    </location>
</feature>
<feature type="transmembrane region" description="Helical" evidence="2">
    <location>
        <begin position="111"/>
        <end position="132"/>
    </location>
</feature>
<dbReference type="EMBL" id="ML742042">
    <property type="protein sequence ID" value="KAE8153202.1"/>
    <property type="molecule type" value="Genomic_DNA"/>
</dbReference>
<dbReference type="OrthoDB" id="188035at2759"/>
<dbReference type="Proteomes" id="UP000325780">
    <property type="component" value="Unassembled WGS sequence"/>
</dbReference>
<protein>
    <submittedName>
        <fullName evidence="3">Putative sodium bile acid cotransporter</fullName>
    </submittedName>
</protein>
<feature type="transmembrane region" description="Helical" evidence="2">
    <location>
        <begin position="84"/>
        <end position="105"/>
    </location>
</feature>
<dbReference type="AlphaFoldDB" id="A0A5N6U3R1"/>
<keyword evidence="4" id="KW-1185">Reference proteome</keyword>
<keyword evidence="2" id="KW-1133">Transmembrane helix</keyword>
<evidence type="ECO:0000313" key="3">
    <source>
        <dbReference type="EMBL" id="KAE8153202.1"/>
    </source>
</evidence>